<dbReference type="Gene3D" id="1.10.10.10">
    <property type="entry name" value="Winged helix-like DNA-binding domain superfamily/Winged helix DNA-binding domain"/>
    <property type="match status" value="1"/>
</dbReference>
<dbReference type="Proteomes" id="UP000280696">
    <property type="component" value="Unassembled WGS sequence"/>
</dbReference>
<dbReference type="AlphaFoldDB" id="A0A3A9AQW7"/>
<reference evidence="6 7" key="1">
    <citation type="submission" date="2018-09" db="EMBL/GenBank/DDBJ databases">
        <title>Murine metabolic-syndrome-specific gut microbial biobank.</title>
        <authorList>
            <person name="Liu C."/>
        </authorList>
    </citation>
    <scope>NUCLEOTIDE SEQUENCE [LARGE SCALE GENOMIC DNA]</scope>
    <source>
        <strain evidence="6 7">0.1xD8-82</strain>
    </source>
</reference>
<dbReference type="CDD" id="cd05466">
    <property type="entry name" value="PBP2_LTTR_substrate"/>
    <property type="match status" value="1"/>
</dbReference>
<dbReference type="Pfam" id="PF03466">
    <property type="entry name" value="LysR_substrate"/>
    <property type="match status" value="1"/>
</dbReference>
<evidence type="ECO:0000313" key="7">
    <source>
        <dbReference type="Proteomes" id="UP000280696"/>
    </source>
</evidence>
<keyword evidence="4" id="KW-0804">Transcription</keyword>
<organism evidence="6 7">
    <name type="scientific">Parablautia intestinalis</name>
    <dbReference type="NCBI Taxonomy" id="2320100"/>
    <lineage>
        <taxon>Bacteria</taxon>
        <taxon>Bacillati</taxon>
        <taxon>Bacillota</taxon>
        <taxon>Clostridia</taxon>
        <taxon>Lachnospirales</taxon>
        <taxon>Lachnospiraceae</taxon>
        <taxon>Parablautia</taxon>
    </lineage>
</organism>
<keyword evidence="3" id="KW-0238">DNA-binding</keyword>
<sequence>MDINFEYYKFFYFVAKYGNITKAATALGSSQPNVTRIMKLLQSQLNCRLFIREARGITLTEEGKLLYSHVEIAYRHLLDVQEEICRQNSQGSGTVEIGATETALHLFLLSALHDFKLAHPAIKIKIHNHATLETLKHLTGGKFDFAVVTTPFEVPRSFSVIKVLDFEEIPAGGNQFSDLCKTSLELKDLKKYPWIGLGQGTTTYQFYKDFFIAQGVDLELDMEVATSDLMLPMIENNLGIGFVPKTLALPLLKAKKLVQIPLNCEAPKRSIQLVSDKGRGKSLAADIFYKFLKTFAFHRLFET</sequence>
<dbReference type="OrthoDB" id="9778774at2"/>
<dbReference type="InterPro" id="IPR005119">
    <property type="entry name" value="LysR_subst-bd"/>
</dbReference>
<dbReference type="InterPro" id="IPR036388">
    <property type="entry name" value="WH-like_DNA-bd_sf"/>
</dbReference>
<evidence type="ECO:0000256" key="3">
    <source>
        <dbReference type="ARBA" id="ARBA00023125"/>
    </source>
</evidence>
<keyword evidence="2" id="KW-0805">Transcription regulation</keyword>
<evidence type="ECO:0000256" key="1">
    <source>
        <dbReference type="ARBA" id="ARBA00009437"/>
    </source>
</evidence>
<proteinExistence type="inferred from homology"/>
<evidence type="ECO:0000256" key="2">
    <source>
        <dbReference type="ARBA" id="ARBA00023015"/>
    </source>
</evidence>
<dbReference type="SUPFAM" id="SSF53850">
    <property type="entry name" value="Periplasmic binding protein-like II"/>
    <property type="match status" value="1"/>
</dbReference>
<evidence type="ECO:0000256" key="4">
    <source>
        <dbReference type="ARBA" id="ARBA00023163"/>
    </source>
</evidence>
<dbReference type="GO" id="GO:0003677">
    <property type="term" value="F:DNA binding"/>
    <property type="evidence" value="ECO:0007669"/>
    <property type="project" value="UniProtKB-KW"/>
</dbReference>
<dbReference type="InterPro" id="IPR000847">
    <property type="entry name" value="LysR_HTH_N"/>
</dbReference>
<dbReference type="PROSITE" id="PS50931">
    <property type="entry name" value="HTH_LYSR"/>
    <property type="match status" value="1"/>
</dbReference>
<comment type="caution">
    <text evidence="6">The sequence shown here is derived from an EMBL/GenBank/DDBJ whole genome shotgun (WGS) entry which is preliminary data.</text>
</comment>
<feature type="domain" description="HTH lysR-type" evidence="5">
    <location>
        <begin position="14"/>
        <end position="60"/>
    </location>
</feature>
<dbReference type="RefSeq" id="WP_120471786.1">
    <property type="nucleotide sequence ID" value="NZ_CATJBT010000194.1"/>
</dbReference>
<dbReference type="InterPro" id="IPR036390">
    <property type="entry name" value="WH_DNA-bd_sf"/>
</dbReference>
<dbReference type="EMBL" id="RAYQ01000024">
    <property type="protein sequence ID" value="RKI88735.1"/>
    <property type="molecule type" value="Genomic_DNA"/>
</dbReference>
<comment type="similarity">
    <text evidence="1">Belongs to the LysR transcriptional regulatory family.</text>
</comment>
<protein>
    <submittedName>
        <fullName evidence="6">LysR family transcriptional regulator</fullName>
    </submittedName>
</protein>
<dbReference type="Pfam" id="PF00126">
    <property type="entry name" value="HTH_1"/>
    <property type="match status" value="1"/>
</dbReference>
<dbReference type="GO" id="GO:0003700">
    <property type="term" value="F:DNA-binding transcription factor activity"/>
    <property type="evidence" value="ECO:0007669"/>
    <property type="project" value="InterPro"/>
</dbReference>
<keyword evidence="7" id="KW-1185">Reference proteome</keyword>
<evidence type="ECO:0000313" key="6">
    <source>
        <dbReference type="EMBL" id="RKI88735.1"/>
    </source>
</evidence>
<name>A0A3A9AQW7_9FIRM</name>
<dbReference type="PANTHER" id="PTHR30419:SF7">
    <property type="entry name" value="HTH-TYPE TRANSCRIPTIONAL REGULATOR TDCA"/>
    <property type="match status" value="1"/>
</dbReference>
<gene>
    <name evidence="6" type="ORF">D7V94_18480</name>
</gene>
<dbReference type="GO" id="GO:0005829">
    <property type="term" value="C:cytosol"/>
    <property type="evidence" value="ECO:0007669"/>
    <property type="project" value="TreeGrafter"/>
</dbReference>
<dbReference type="SUPFAM" id="SSF46785">
    <property type="entry name" value="Winged helix' DNA-binding domain"/>
    <property type="match status" value="1"/>
</dbReference>
<dbReference type="InterPro" id="IPR050950">
    <property type="entry name" value="HTH-type_LysR_regulators"/>
</dbReference>
<accession>A0A3A9AQW7</accession>
<dbReference type="PANTHER" id="PTHR30419">
    <property type="entry name" value="HTH-TYPE TRANSCRIPTIONAL REGULATOR YBHD"/>
    <property type="match status" value="1"/>
</dbReference>
<dbReference type="Gene3D" id="3.40.190.10">
    <property type="entry name" value="Periplasmic binding protein-like II"/>
    <property type="match status" value="2"/>
</dbReference>
<evidence type="ECO:0000259" key="5">
    <source>
        <dbReference type="PROSITE" id="PS50931"/>
    </source>
</evidence>